<feature type="signal peptide" evidence="8">
    <location>
        <begin position="1"/>
        <end position="16"/>
    </location>
</feature>
<keyword evidence="11" id="KW-1185">Reference proteome</keyword>
<evidence type="ECO:0000256" key="8">
    <source>
        <dbReference type="SAM" id="SignalP"/>
    </source>
</evidence>
<reference evidence="10 11" key="1">
    <citation type="journal article" date="2020" name="IScience">
        <title>Genome Sequencing of the Endangered Kingdonia uniflora (Circaeasteraceae, Ranunculales) Reveals Potential Mechanisms of Evolutionary Specialization.</title>
        <authorList>
            <person name="Sun Y."/>
            <person name="Deng T."/>
            <person name="Zhang A."/>
            <person name="Moore M.J."/>
            <person name="Landis J.B."/>
            <person name="Lin N."/>
            <person name="Zhang H."/>
            <person name="Zhang X."/>
            <person name="Huang J."/>
            <person name="Zhang X."/>
            <person name="Sun H."/>
            <person name="Wang H."/>
        </authorList>
    </citation>
    <scope>NUCLEOTIDE SEQUENCE [LARGE SCALE GENOMIC DNA]</scope>
    <source>
        <strain evidence="10">TB1705</strain>
        <tissue evidence="10">Leaf</tissue>
    </source>
</reference>
<evidence type="ECO:0000256" key="1">
    <source>
        <dbReference type="ARBA" id="ARBA00004141"/>
    </source>
</evidence>
<accession>A0A7J7MN03</accession>
<evidence type="ECO:0000256" key="4">
    <source>
        <dbReference type="ARBA" id="ARBA00022692"/>
    </source>
</evidence>
<evidence type="ECO:0000256" key="3">
    <source>
        <dbReference type="ARBA" id="ARBA00022679"/>
    </source>
</evidence>
<keyword evidence="8" id="KW-0732">Signal</keyword>
<dbReference type="GO" id="GO:0016020">
    <property type="term" value="C:membrane"/>
    <property type="evidence" value="ECO:0007669"/>
    <property type="project" value="UniProtKB-SubCell"/>
</dbReference>
<dbReference type="AlphaFoldDB" id="A0A7J7MN03"/>
<dbReference type="SUPFAM" id="SSF69593">
    <property type="entry name" value="Glycerol-3-phosphate (1)-acyltransferase"/>
    <property type="match status" value="1"/>
</dbReference>
<evidence type="ECO:0000313" key="11">
    <source>
        <dbReference type="Proteomes" id="UP000541444"/>
    </source>
</evidence>
<evidence type="ECO:0000256" key="6">
    <source>
        <dbReference type="ARBA" id="ARBA00023136"/>
    </source>
</evidence>
<comment type="subcellular location">
    <subcellularLocation>
        <location evidence="1">Membrane</location>
        <topology evidence="1">Multi-pass membrane protein</topology>
    </subcellularLocation>
</comment>
<feature type="domain" description="Phospholipid/glycerol acyltransferase" evidence="9">
    <location>
        <begin position="341"/>
        <end position="442"/>
    </location>
</feature>
<evidence type="ECO:0000259" key="9">
    <source>
        <dbReference type="SMART" id="SM00563"/>
    </source>
</evidence>
<name>A0A7J7MN03_9MAGN</name>
<organism evidence="10 11">
    <name type="scientific">Kingdonia uniflora</name>
    <dbReference type="NCBI Taxonomy" id="39325"/>
    <lineage>
        <taxon>Eukaryota</taxon>
        <taxon>Viridiplantae</taxon>
        <taxon>Streptophyta</taxon>
        <taxon>Embryophyta</taxon>
        <taxon>Tracheophyta</taxon>
        <taxon>Spermatophyta</taxon>
        <taxon>Magnoliopsida</taxon>
        <taxon>Ranunculales</taxon>
        <taxon>Circaeasteraceae</taxon>
        <taxon>Kingdonia</taxon>
    </lineage>
</organism>
<dbReference type="GO" id="GO:0090447">
    <property type="term" value="F:glycerol-3-phosphate 2-O-acyltransferase activity"/>
    <property type="evidence" value="ECO:0007669"/>
    <property type="project" value="TreeGrafter"/>
</dbReference>
<comment type="similarity">
    <text evidence="2">Belongs to the GPAT/DAPAT family.</text>
</comment>
<dbReference type="PANTHER" id="PTHR15486:SF0">
    <property type="entry name" value="GLYCEROL-3-PHOSPHATE ACYLTRANSFERASE 1"/>
    <property type="match status" value="1"/>
</dbReference>
<feature type="transmembrane region" description="Helical" evidence="7">
    <location>
        <begin position="80"/>
        <end position="107"/>
    </location>
</feature>
<keyword evidence="5 7" id="KW-1133">Transmembrane helix</keyword>
<evidence type="ECO:0000256" key="2">
    <source>
        <dbReference type="ARBA" id="ARBA00007937"/>
    </source>
</evidence>
<comment type="caution">
    <text evidence="10">The sequence shown here is derived from an EMBL/GenBank/DDBJ whole genome shotgun (WGS) entry which is preliminary data.</text>
</comment>
<feature type="chain" id="PRO_5029613306" description="Phospholipid/glycerol acyltransferase domain-containing protein" evidence="8">
    <location>
        <begin position="17"/>
        <end position="511"/>
    </location>
</feature>
<dbReference type="Pfam" id="PF01553">
    <property type="entry name" value="Acyltransferase"/>
    <property type="match status" value="1"/>
</dbReference>
<keyword evidence="6 7" id="KW-0472">Membrane</keyword>
<dbReference type="SMART" id="SM00563">
    <property type="entry name" value="PlsC"/>
    <property type="match status" value="1"/>
</dbReference>
<dbReference type="EMBL" id="JACGCM010001377">
    <property type="protein sequence ID" value="KAF6156152.1"/>
    <property type="molecule type" value="Genomic_DNA"/>
</dbReference>
<gene>
    <name evidence="10" type="ORF">GIB67_024122</name>
</gene>
<dbReference type="PANTHER" id="PTHR15486">
    <property type="entry name" value="ANCIENT UBIQUITOUS PROTEIN"/>
    <property type="match status" value="1"/>
</dbReference>
<dbReference type="Pfam" id="PF23270">
    <property type="entry name" value="HAD_RAM2_N"/>
    <property type="match status" value="1"/>
</dbReference>
<dbReference type="OrthoDB" id="1854593at2759"/>
<feature type="transmembrane region" description="Helical" evidence="7">
    <location>
        <begin position="286"/>
        <end position="312"/>
    </location>
</feature>
<proteinExistence type="inferred from homology"/>
<dbReference type="InterPro" id="IPR056462">
    <property type="entry name" value="HAD_RAM2/GPAT1-8"/>
</dbReference>
<dbReference type="CDD" id="cd06551">
    <property type="entry name" value="LPLAT"/>
    <property type="match status" value="1"/>
</dbReference>
<dbReference type="GO" id="GO:0016791">
    <property type="term" value="F:phosphatase activity"/>
    <property type="evidence" value="ECO:0007669"/>
    <property type="project" value="TreeGrafter"/>
</dbReference>
<evidence type="ECO:0000256" key="5">
    <source>
        <dbReference type="ARBA" id="ARBA00022989"/>
    </source>
</evidence>
<keyword evidence="4 7" id="KW-0812">Transmembrane</keyword>
<evidence type="ECO:0000313" key="10">
    <source>
        <dbReference type="EMBL" id="KAF6156152.1"/>
    </source>
</evidence>
<protein>
    <recommendedName>
        <fullName evidence="9">Phospholipid/glycerol acyltransferase domain-containing protein</fullName>
    </recommendedName>
</protein>
<sequence>MIFFKLVNCVLCNILAKSCYVAVKKLKNHVFFLINPFPKSSQHISPFPCVTQCVWKCRESDIVVCDVNVTLLRSKTFFPYFMLVAFEGGSIVRAFLLLISYPILWVLNKNHSLRFMVFATFCGLRLKDMEIVGRSVLPKFYLKNLNRQVYKVLVSTGRSSVFTSVPKIMVEGFLKEYLKINDIVGTELQTVGSYFTGFLNREGLLVKEMALKDFFGDKSKPDIGLGNSRFHDHLFIPLCKEAYVVNKEELKGITDTVNTVIPREEYPKPLVFHDGRLAFMPTPTTTLFMFVWLPLGIALAIFRLLIGIFLPYKIINILSALSGVKLRTEGTNPLKPNNNGVLYVCTHRTLLDPIFLSLSLMKLVTAVTYSLSKISELISPIRTFRLTRDRNQDGKTIRKFLSEGDLVVCPEGTTCREPYLLRFSSLFAELTDEIVPVAINTHVTMFYGTTATGFKCLDPIFFLMNPSPRYSVQILEKVPRERTCSSGWSSYEVSNDIQRRLADAWDSSVQH</sequence>
<dbReference type="InterPro" id="IPR002123">
    <property type="entry name" value="Plipid/glycerol_acylTrfase"/>
</dbReference>
<dbReference type="GO" id="GO:0010143">
    <property type="term" value="P:cutin biosynthetic process"/>
    <property type="evidence" value="ECO:0007669"/>
    <property type="project" value="TreeGrafter"/>
</dbReference>
<keyword evidence="3" id="KW-0808">Transferase</keyword>
<evidence type="ECO:0000256" key="7">
    <source>
        <dbReference type="SAM" id="Phobius"/>
    </source>
</evidence>
<dbReference type="Proteomes" id="UP000541444">
    <property type="component" value="Unassembled WGS sequence"/>
</dbReference>